<dbReference type="GO" id="GO:0016787">
    <property type="term" value="F:hydrolase activity"/>
    <property type="evidence" value="ECO:0007669"/>
    <property type="project" value="UniProtKB-KW"/>
</dbReference>
<dbReference type="InterPro" id="IPR051913">
    <property type="entry name" value="GH2_Domain-Containing"/>
</dbReference>
<evidence type="ECO:0000313" key="5">
    <source>
        <dbReference type="EMBL" id="UWX98656.1"/>
    </source>
</evidence>
<gene>
    <name evidence="5" type="ORF">N2K95_05120</name>
</gene>
<evidence type="ECO:0000256" key="2">
    <source>
        <dbReference type="ARBA" id="ARBA00022801"/>
    </source>
</evidence>
<evidence type="ECO:0000256" key="3">
    <source>
        <dbReference type="ARBA" id="ARBA00023295"/>
    </source>
</evidence>
<dbReference type="Gene3D" id="3.20.20.80">
    <property type="entry name" value="Glycosidases"/>
    <property type="match status" value="1"/>
</dbReference>
<sequence length="638" mass="69432">MTRWGAALDPGSVLQEYPRPQLVRDSYLNLNGYWEYAITDAGRNEPPADGTWDGRILVPFSPEAALSGVNRQLKPDQALWYRRTVRLPAGFAGERVLLHFGAVDSSCTVAVNGIPAGGHDGGYLPFSLDITDALANRSQPAGETGQEPTEHEIVVRVRDTSDTGYHSRGKQKLDRGGIWYTAQSGIWQTVWLESVPRTSISRLVLVPDLTSVTATVLLSADAGAVSDASGAGAGTSVSPRVPPGLRAEITVSAAGRTVAQADAGPGRPVRIPVPDPHLWTPEDPFLYDLDIRLLSGDEEIDRVRSYTGLRTVGMGPDPQGHQRLLLNGVPYFHAGLLDQGYWPDGLYTAPSDEALAFDIGAAKELGFTMLRKHIKIEPLRWYYHCDRLGILVWQDLVNGGTTYRHSVVSAPAAGAPHRSDNAYLAFGRADAQGREEFRRELHGTVELLGSSPSIAVWVPFNEGWGQFDANALAEELRGLDPTRIIDHASGWHDQGGGDLKSVHVYFVPFRLRKAWQRGRRAVVLSEYGGYGLRIPGHTFNDREFGYRIFRSRRDLRRAYIRLHTRQIEPAVARGLAATVYTQLTDVEDEVNGLLTYDRAVLKIDAGTVKGLNGRLVLAAGSGAGGASGPPGQAPPPAP</sequence>
<dbReference type="SUPFAM" id="SSF51445">
    <property type="entry name" value="(Trans)glycosidases"/>
    <property type="match status" value="1"/>
</dbReference>
<comment type="similarity">
    <text evidence="1">Belongs to the glycosyl hydrolase 2 family.</text>
</comment>
<dbReference type="Pfam" id="PF00703">
    <property type="entry name" value="Glyco_hydro_2"/>
    <property type="match status" value="1"/>
</dbReference>
<keyword evidence="2 5" id="KW-0378">Hydrolase</keyword>
<dbReference type="SUPFAM" id="SSF49785">
    <property type="entry name" value="Galactose-binding domain-like"/>
    <property type="match status" value="1"/>
</dbReference>
<evidence type="ECO:0000259" key="4">
    <source>
        <dbReference type="Pfam" id="PF00703"/>
    </source>
</evidence>
<dbReference type="InterPro" id="IPR008979">
    <property type="entry name" value="Galactose-bd-like_sf"/>
</dbReference>
<dbReference type="InterPro" id="IPR017853">
    <property type="entry name" value="GH"/>
</dbReference>
<dbReference type="PANTHER" id="PTHR42732:SF2">
    <property type="entry name" value="BETA-MANNOSIDASE"/>
    <property type="match status" value="1"/>
</dbReference>
<feature type="domain" description="Glycoside hydrolase family 2 immunoglobulin-like beta-sandwich" evidence="4">
    <location>
        <begin position="199"/>
        <end position="310"/>
    </location>
</feature>
<name>A0ABY5YWT8_9MICC</name>
<dbReference type="SUPFAM" id="SSF49303">
    <property type="entry name" value="beta-Galactosidase/glucuronidase domain"/>
    <property type="match status" value="1"/>
</dbReference>
<dbReference type="Proteomes" id="UP001059859">
    <property type="component" value="Chromosome"/>
</dbReference>
<dbReference type="RefSeq" id="WP_260653728.1">
    <property type="nucleotide sequence ID" value="NZ_CP104275.1"/>
</dbReference>
<dbReference type="PANTHER" id="PTHR42732">
    <property type="entry name" value="BETA-GALACTOSIDASE"/>
    <property type="match status" value="1"/>
</dbReference>
<dbReference type="Gene3D" id="2.60.40.10">
    <property type="entry name" value="Immunoglobulins"/>
    <property type="match status" value="1"/>
</dbReference>
<accession>A0ABY5YWT8</accession>
<protein>
    <submittedName>
        <fullName evidence="5">Glycoside hydrolase family 2</fullName>
    </submittedName>
</protein>
<dbReference type="InterPro" id="IPR013783">
    <property type="entry name" value="Ig-like_fold"/>
</dbReference>
<organism evidence="5 6">
    <name type="scientific">Arthrobacter zhaoxinii</name>
    <dbReference type="NCBI Taxonomy" id="2964616"/>
    <lineage>
        <taxon>Bacteria</taxon>
        <taxon>Bacillati</taxon>
        <taxon>Actinomycetota</taxon>
        <taxon>Actinomycetes</taxon>
        <taxon>Micrococcales</taxon>
        <taxon>Micrococcaceae</taxon>
        <taxon>Arthrobacter</taxon>
    </lineage>
</organism>
<keyword evidence="6" id="KW-1185">Reference proteome</keyword>
<dbReference type="Gene3D" id="2.60.120.260">
    <property type="entry name" value="Galactose-binding domain-like"/>
    <property type="match status" value="1"/>
</dbReference>
<dbReference type="InterPro" id="IPR036156">
    <property type="entry name" value="Beta-gal/glucu_dom_sf"/>
</dbReference>
<proteinExistence type="inferred from homology"/>
<dbReference type="EMBL" id="CP104275">
    <property type="protein sequence ID" value="UWX98656.1"/>
    <property type="molecule type" value="Genomic_DNA"/>
</dbReference>
<dbReference type="InterPro" id="IPR006102">
    <property type="entry name" value="Ig-like_GH2"/>
</dbReference>
<reference evidence="5" key="1">
    <citation type="submission" date="2022-09" db="EMBL/GenBank/DDBJ databases">
        <title>Novel species in genus Arthrobacter.</title>
        <authorList>
            <person name="Liu Y."/>
        </authorList>
    </citation>
    <scope>NUCLEOTIDE SEQUENCE</scope>
    <source>
        <strain evidence="5">Zg-Y815</strain>
    </source>
</reference>
<keyword evidence="3" id="KW-0326">Glycosidase</keyword>
<evidence type="ECO:0000256" key="1">
    <source>
        <dbReference type="ARBA" id="ARBA00007401"/>
    </source>
</evidence>
<evidence type="ECO:0000313" key="6">
    <source>
        <dbReference type="Proteomes" id="UP001059859"/>
    </source>
</evidence>